<evidence type="ECO:0000313" key="1">
    <source>
        <dbReference type="EMBL" id="MDR7296338.1"/>
    </source>
</evidence>
<dbReference type="Proteomes" id="UP001180536">
    <property type="component" value="Unassembled WGS sequence"/>
</dbReference>
<comment type="caution">
    <text evidence="1">The sequence shown here is derived from an EMBL/GenBank/DDBJ whole genome shotgun (WGS) entry which is preliminary data.</text>
</comment>
<dbReference type="EMBL" id="JAVDXQ010000002">
    <property type="protein sequence ID" value="MDR7296338.1"/>
    <property type="molecule type" value="Genomic_DNA"/>
</dbReference>
<keyword evidence="2" id="KW-1185">Reference proteome</keyword>
<evidence type="ECO:0000313" key="2">
    <source>
        <dbReference type="Proteomes" id="UP001180536"/>
    </source>
</evidence>
<evidence type="ECO:0008006" key="3">
    <source>
        <dbReference type="Google" id="ProtNLM"/>
    </source>
</evidence>
<reference evidence="1 2" key="1">
    <citation type="submission" date="2023-07" db="EMBL/GenBank/DDBJ databases">
        <title>Sorghum-associated microbial communities from plants grown in Nebraska, USA.</title>
        <authorList>
            <person name="Schachtman D."/>
        </authorList>
    </citation>
    <scope>NUCLEOTIDE SEQUENCE [LARGE SCALE GENOMIC DNA]</scope>
    <source>
        <strain evidence="1 2">BE310</strain>
    </source>
</reference>
<sequence>MATEGPTQSDVETSQCTGNDLLIRNALKTLADPVKRKKLKLTLTSLQKLTGLSLNTIRARAWALKAIDDLKGAAKKPPREGEHNTKVREEPIIDPEIVLSRKLEGLLKQNGLLYEEILYLRREVKRRDELIEKLQGGRLSTI</sequence>
<proteinExistence type="predicted"/>
<protein>
    <recommendedName>
        <fullName evidence="3">Transposase</fullName>
    </recommendedName>
</protein>
<name>A0ABU1Z6U4_9BURK</name>
<accession>A0ABU1Z6U4</accession>
<gene>
    <name evidence="1" type="ORF">J2X16_001677</name>
</gene>
<organism evidence="1 2">
    <name type="scientific">Pelomonas aquatica</name>
    <dbReference type="NCBI Taxonomy" id="431058"/>
    <lineage>
        <taxon>Bacteria</taxon>
        <taxon>Pseudomonadati</taxon>
        <taxon>Pseudomonadota</taxon>
        <taxon>Betaproteobacteria</taxon>
        <taxon>Burkholderiales</taxon>
        <taxon>Sphaerotilaceae</taxon>
        <taxon>Roseateles</taxon>
    </lineage>
</organism>